<protein>
    <submittedName>
        <fullName evidence="1">Uncharacterized protein</fullName>
    </submittedName>
</protein>
<proteinExistence type="predicted"/>
<gene>
    <name evidence="1" type="ORF">D515_02569</name>
</gene>
<evidence type="ECO:0000313" key="1">
    <source>
        <dbReference type="EMBL" id="EOD81599.1"/>
    </source>
</evidence>
<keyword evidence="2" id="KW-1185">Reference proteome</keyword>
<dbReference type="eggNOG" id="ENOG5032S5P">
    <property type="taxonomic scope" value="Bacteria"/>
</dbReference>
<evidence type="ECO:0000313" key="2">
    <source>
        <dbReference type="Proteomes" id="UP000011223"/>
    </source>
</evidence>
<dbReference type="Proteomes" id="UP000011223">
    <property type="component" value="Unassembled WGS sequence"/>
</dbReference>
<dbReference type="AlphaFoldDB" id="R1GZQ7"/>
<sequence length="495" mass="57658">MTNYRELLDSTMVPDEALNTINNERWIDSSKLICYERIDIVVKLIYLESVVKGFKSIFFDDLYREHLECFSNGNISEPGNDRKNDFFSFEESFLETYESIKVSGFDEIKSLVPVSNGTTIILDGAHRTTCAIYLREKVKVIDVNSPPKKFDVGYFIREGLPGIYIDHICKKYIEMREDKSFHAICIWPVGFNFLKSIDKEINENFEVIRKKRISLNNNGAHNFLSQIYSHDDWVGNYENDYQGVSTKREACFKRNKSEFMLYFVESDKDLKYVTDFKNNLRSKFGFGKHLLHITDNNQESKQIAELLLNENSISMLNNSYPTKSKRFQEKLHLFIEQIEMSNIRRDQVCIIGGGVLAALGIRDTQDIDYIYSGDDPCLNGDFDFKNKDFSNYKFSVDQILNSPDKHFYYLGLKFCSLEIVRELKTDRSEPKDIDDIKAIDIYLSNEKSLLDYFNLKIFLLKRVVRRGMISIRIGVGNVLRFLGIIDEIKKVLGMK</sequence>
<dbReference type="EMBL" id="ANFM02000003">
    <property type="protein sequence ID" value="EOD81599.1"/>
    <property type="molecule type" value="Genomic_DNA"/>
</dbReference>
<accession>R1GZQ7</accession>
<comment type="caution">
    <text evidence="1">The sequence shown here is derived from an EMBL/GenBank/DDBJ whole genome shotgun (WGS) entry which is preliminary data.</text>
</comment>
<dbReference type="RefSeq" id="WP_002535586.1">
    <property type="nucleotide sequence ID" value="NZ_ANFM02000003.1"/>
</dbReference>
<organism evidence="1 2">
    <name type="scientific">Grimontia indica</name>
    <dbReference type="NCBI Taxonomy" id="1056512"/>
    <lineage>
        <taxon>Bacteria</taxon>
        <taxon>Pseudomonadati</taxon>
        <taxon>Pseudomonadota</taxon>
        <taxon>Gammaproteobacteria</taxon>
        <taxon>Vibrionales</taxon>
        <taxon>Vibrionaceae</taxon>
        <taxon>Grimontia</taxon>
    </lineage>
</organism>
<name>R1GZQ7_9GAMM</name>
<reference evidence="1 2" key="1">
    <citation type="journal article" date="2014" name="PLoS ONE">
        <title>Grimontia indica AK16(T), sp. nov., Isolated from a Seawater Sample Reports the Presence of Pathogenic Genes Similar to Vibrio Genus.</title>
        <authorList>
            <person name="Singh A."/>
            <person name="Vaidya B."/>
            <person name="Khatri I."/>
            <person name="Srinivas T.N."/>
            <person name="Subramanian S."/>
            <person name="Korpole S."/>
            <person name="Pinnaka A.K."/>
        </authorList>
    </citation>
    <scope>NUCLEOTIDE SEQUENCE [LARGE SCALE GENOMIC DNA]</scope>
    <source>
        <strain evidence="1 2">AK16</strain>
    </source>
</reference>